<dbReference type="EMBL" id="JAPDRQ010000349">
    <property type="protein sequence ID" value="KAJ9650369.1"/>
    <property type="molecule type" value="Genomic_DNA"/>
</dbReference>
<name>A0ACC2ZRZ1_9EURO</name>
<sequence>MPVTSMQYPLTGGAPYVHLDSTVRSSTESHGKKVTRVIHTHFDKFTRVCLLPMAYPNSFSANPWGNLQFIFLDPCPESDMIQTILTEDVQKSMIPGVREGQMEANETPERKAARREQNREAQKNFRARQAARVKYIEEEVVRYQKEYQALQKASTDKTQEIKDLNAYVEQLSSEIKSLKSSLGLSIVDKAVPENCEGLDVFLDRSPLETLENYSFEEFSLF</sequence>
<evidence type="ECO:0000313" key="1">
    <source>
        <dbReference type="EMBL" id="KAJ9650369.1"/>
    </source>
</evidence>
<organism evidence="1 2">
    <name type="scientific">Neophaeococcomyces mojaviensis</name>
    <dbReference type="NCBI Taxonomy" id="3383035"/>
    <lineage>
        <taxon>Eukaryota</taxon>
        <taxon>Fungi</taxon>
        <taxon>Dikarya</taxon>
        <taxon>Ascomycota</taxon>
        <taxon>Pezizomycotina</taxon>
        <taxon>Eurotiomycetes</taxon>
        <taxon>Chaetothyriomycetidae</taxon>
        <taxon>Chaetothyriales</taxon>
        <taxon>Chaetothyriales incertae sedis</taxon>
        <taxon>Neophaeococcomyces</taxon>
    </lineage>
</organism>
<reference evidence="1" key="1">
    <citation type="submission" date="2022-10" db="EMBL/GenBank/DDBJ databases">
        <title>Culturing micro-colonial fungi from biological soil crusts in the Mojave desert and describing Neophaeococcomyces mojavensis, and introducing the new genera and species Taxawa tesnikishii.</title>
        <authorList>
            <person name="Kurbessoian T."/>
            <person name="Stajich J.E."/>
        </authorList>
    </citation>
    <scope>NUCLEOTIDE SEQUENCE</scope>
    <source>
        <strain evidence="1">JES_112</strain>
    </source>
</reference>
<dbReference type="Proteomes" id="UP001172386">
    <property type="component" value="Unassembled WGS sequence"/>
</dbReference>
<gene>
    <name evidence="1" type="ORF">H2198_010328</name>
</gene>
<comment type="caution">
    <text evidence="1">The sequence shown here is derived from an EMBL/GenBank/DDBJ whole genome shotgun (WGS) entry which is preliminary data.</text>
</comment>
<keyword evidence="2" id="KW-1185">Reference proteome</keyword>
<evidence type="ECO:0000313" key="2">
    <source>
        <dbReference type="Proteomes" id="UP001172386"/>
    </source>
</evidence>
<protein>
    <submittedName>
        <fullName evidence="1">Uncharacterized protein</fullName>
    </submittedName>
</protein>
<accession>A0ACC2ZRZ1</accession>
<proteinExistence type="predicted"/>